<dbReference type="STRING" id="945553.A0A0D2NNJ0"/>
<keyword evidence="2" id="KW-1185">Reference proteome</keyword>
<dbReference type="EMBL" id="KN817590">
    <property type="protein sequence ID" value="KJA18326.1"/>
    <property type="molecule type" value="Genomic_DNA"/>
</dbReference>
<dbReference type="Proteomes" id="UP000054270">
    <property type="component" value="Unassembled WGS sequence"/>
</dbReference>
<dbReference type="OrthoDB" id="630188at2759"/>
<sequence>MCTPAQYGNGSWTPRNNVNANTTIMAAPEDALRFAGFEGCASSREFFWHLAADREEQYNRFPAAQSWDWVPGAGCEDISPLDPEALVRQLVEDGGWYLVGGVYSVTENHFFSLSCILYPHVIATPNYEAGGSFDRAWPQNIYLSPKSPLLPSISFPPGFDVASTPLVTFRRNDLLLAKETLVAIHGESEPLFGEEAVWTVPLAEYLIEFAAPHYTTMVVSTGGHWTTTLFEHASPPGIDGVVALFAAAMKVWARGVQDVLTAHPRRKRVVVRAYLPGHEDCHSHTQPWSAVQPFQWNWYNWAEIWRFNEIFENLLADKAKYPDVHFLAIDRPARLRPDAHTTGDCLHIMTGAGVLEGWSHYISHFIKSH</sequence>
<name>A0A0D2NNJ0_HYPSF</name>
<proteinExistence type="predicted"/>
<evidence type="ECO:0000313" key="2">
    <source>
        <dbReference type="Proteomes" id="UP000054270"/>
    </source>
</evidence>
<dbReference type="OMA" id="GWPQNLY"/>
<gene>
    <name evidence="1" type="ORF">HYPSUDRAFT_145120</name>
</gene>
<evidence type="ECO:0000313" key="1">
    <source>
        <dbReference type="EMBL" id="KJA18326.1"/>
    </source>
</evidence>
<protein>
    <submittedName>
        <fullName evidence="1">Uncharacterized protein</fullName>
    </submittedName>
</protein>
<accession>A0A0D2NNJ0</accession>
<dbReference type="AlphaFoldDB" id="A0A0D2NNJ0"/>
<reference evidence="2" key="1">
    <citation type="submission" date="2014-04" db="EMBL/GenBank/DDBJ databases">
        <title>Evolutionary Origins and Diversification of the Mycorrhizal Mutualists.</title>
        <authorList>
            <consortium name="DOE Joint Genome Institute"/>
            <consortium name="Mycorrhizal Genomics Consortium"/>
            <person name="Kohler A."/>
            <person name="Kuo A."/>
            <person name="Nagy L.G."/>
            <person name="Floudas D."/>
            <person name="Copeland A."/>
            <person name="Barry K.W."/>
            <person name="Cichocki N."/>
            <person name="Veneault-Fourrey C."/>
            <person name="LaButti K."/>
            <person name="Lindquist E.A."/>
            <person name="Lipzen A."/>
            <person name="Lundell T."/>
            <person name="Morin E."/>
            <person name="Murat C."/>
            <person name="Riley R."/>
            <person name="Ohm R."/>
            <person name="Sun H."/>
            <person name="Tunlid A."/>
            <person name="Henrissat B."/>
            <person name="Grigoriev I.V."/>
            <person name="Hibbett D.S."/>
            <person name="Martin F."/>
        </authorList>
    </citation>
    <scope>NUCLEOTIDE SEQUENCE [LARGE SCALE GENOMIC DNA]</scope>
    <source>
        <strain evidence="2">FD-334 SS-4</strain>
    </source>
</reference>
<organism evidence="1 2">
    <name type="scientific">Hypholoma sublateritium (strain FD-334 SS-4)</name>
    <dbReference type="NCBI Taxonomy" id="945553"/>
    <lineage>
        <taxon>Eukaryota</taxon>
        <taxon>Fungi</taxon>
        <taxon>Dikarya</taxon>
        <taxon>Basidiomycota</taxon>
        <taxon>Agaricomycotina</taxon>
        <taxon>Agaricomycetes</taxon>
        <taxon>Agaricomycetidae</taxon>
        <taxon>Agaricales</taxon>
        <taxon>Agaricineae</taxon>
        <taxon>Strophariaceae</taxon>
        <taxon>Hypholoma</taxon>
    </lineage>
</organism>